<feature type="domain" description="Phosphatidate phosphatase APP1 catalytic" evidence="2">
    <location>
        <begin position="29"/>
        <end position="175"/>
    </location>
</feature>
<name>M3ATQ4_SPHMS</name>
<proteinExistence type="predicted"/>
<dbReference type="InterPro" id="IPR052935">
    <property type="entry name" value="Mg2+_PAP"/>
</dbReference>
<sequence>MVLLAALVVCLTICRAAAVDIKSNDTDIMIISDVDDVLRVTELWNPKRALLNTFHYPLEPVTDMPALYRDYQDVLADKIHFAYVTDAFSSLAGEGYTTGLQLHYPPGEIAFREVTQSLRPNRLLNSRQRSIQRLIDIYPRRKFILVGDFATPGIEGGYSKVATKNDQVQCLFMRDARANNPANHFVPATKPLSSSKLSQRWTVFDNASEFHEASLGYLRRLHISNDTRFGCERLGVRRFQ</sequence>
<dbReference type="PANTHER" id="PTHR28208:SF2">
    <property type="entry name" value="PHOSPHATIDATE PHOSPHATASE APP1 CATALYTIC DOMAIN-CONTAINING PROTEIN"/>
    <property type="match status" value="1"/>
</dbReference>
<keyword evidence="1" id="KW-0732">Signal</keyword>
<organism evidence="3 4">
    <name type="scientific">Sphaerulina musiva (strain SO2202)</name>
    <name type="common">Poplar stem canker fungus</name>
    <name type="synonym">Septoria musiva</name>
    <dbReference type="NCBI Taxonomy" id="692275"/>
    <lineage>
        <taxon>Eukaryota</taxon>
        <taxon>Fungi</taxon>
        <taxon>Dikarya</taxon>
        <taxon>Ascomycota</taxon>
        <taxon>Pezizomycotina</taxon>
        <taxon>Dothideomycetes</taxon>
        <taxon>Dothideomycetidae</taxon>
        <taxon>Mycosphaerellales</taxon>
        <taxon>Mycosphaerellaceae</taxon>
        <taxon>Sphaerulina</taxon>
    </lineage>
</organism>
<feature type="chain" id="PRO_5004031520" description="Phosphatidate phosphatase APP1 catalytic domain-containing protein" evidence="1">
    <location>
        <begin position="19"/>
        <end position="240"/>
    </location>
</feature>
<dbReference type="Pfam" id="PF09949">
    <property type="entry name" value="APP1_cat"/>
    <property type="match status" value="1"/>
</dbReference>
<feature type="signal peptide" evidence="1">
    <location>
        <begin position="1"/>
        <end position="18"/>
    </location>
</feature>
<dbReference type="RefSeq" id="XP_016757010.1">
    <property type="nucleotide sequence ID" value="XM_016900913.1"/>
</dbReference>
<dbReference type="InterPro" id="IPR019236">
    <property type="entry name" value="APP1_cat"/>
</dbReference>
<dbReference type="AlphaFoldDB" id="M3ATQ4"/>
<dbReference type="Proteomes" id="UP000016931">
    <property type="component" value="Unassembled WGS sequence"/>
</dbReference>
<dbReference type="GO" id="GO:0008195">
    <property type="term" value="F:phosphatidate phosphatase activity"/>
    <property type="evidence" value="ECO:0007669"/>
    <property type="project" value="InterPro"/>
</dbReference>
<reference evidence="3 4" key="1">
    <citation type="journal article" date="2012" name="PLoS Pathog.">
        <title>Diverse lifestyles and strategies of plant pathogenesis encoded in the genomes of eighteen Dothideomycetes fungi.</title>
        <authorList>
            <person name="Ohm R.A."/>
            <person name="Feau N."/>
            <person name="Henrissat B."/>
            <person name="Schoch C.L."/>
            <person name="Horwitz B.A."/>
            <person name="Barry K.W."/>
            <person name="Condon B.J."/>
            <person name="Copeland A.C."/>
            <person name="Dhillon B."/>
            <person name="Glaser F."/>
            <person name="Hesse C.N."/>
            <person name="Kosti I."/>
            <person name="LaButti K."/>
            <person name="Lindquist E.A."/>
            <person name="Lucas S."/>
            <person name="Salamov A.A."/>
            <person name="Bradshaw R.E."/>
            <person name="Ciuffetti L."/>
            <person name="Hamelin R.C."/>
            <person name="Kema G.H.J."/>
            <person name="Lawrence C."/>
            <person name="Scott J.A."/>
            <person name="Spatafora J.W."/>
            <person name="Turgeon B.G."/>
            <person name="de Wit P.J.G.M."/>
            <person name="Zhong S."/>
            <person name="Goodwin S.B."/>
            <person name="Grigoriev I.V."/>
        </authorList>
    </citation>
    <scope>NUCLEOTIDE SEQUENCE [LARGE SCALE GENOMIC DNA]</scope>
    <source>
        <strain evidence="3 4">SO2202</strain>
    </source>
</reference>
<protein>
    <recommendedName>
        <fullName evidence="2">Phosphatidate phosphatase APP1 catalytic domain-containing protein</fullName>
    </recommendedName>
</protein>
<accession>M3ATQ4</accession>
<dbReference type="GO" id="GO:0030479">
    <property type="term" value="C:actin cortical patch"/>
    <property type="evidence" value="ECO:0007669"/>
    <property type="project" value="TreeGrafter"/>
</dbReference>
<dbReference type="OrthoDB" id="414243at2759"/>
<evidence type="ECO:0000313" key="3">
    <source>
        <dbReference type="EMBL" id="EMF08889.1"/>
    </source>
</evidence>
<dbReference type="PANTHER" id="PTHR28208">
    <property type="entry name" value="PHOSPHATIDATE PHOSPHATASE APP1"/>
    <property type="match status" value="1"/>
</dbReference>
<keyword evidence="4" id="KW-1185">Reference proteome</keyword>
<evidence type="ECO:0000259" key="2">
    <source>
        <dbReference type="Pfam" id="PF09949"/>
    </source>
</evidence>
<dbReference type="HOGENOM" id="CLU_1157000_0_0_1"/>
<dbReference type="STRING" id="692275.M3ATQ4"/>
<evidence type="ECO:0000313" key="4">
    <source>
        <dbReference type="Proteomes" id="UP000016931"/>
    </source>
</evidence>
<gene>
    <name evidence="3" type="ORF">SEPMUDRAFT_111374</name>
</gene>
<dbReference type="GeneID" id="27898050"/>
<dbReference type="EMBL" id="KB456270">
    <property type="protein sequence ID" value="EMF08889.1"/>
    <property type="molecule type" value="Genomic_DNA"/>
</dbReference>
<evidence type="ECO:0000256" key="1">
    <source>
        <dbReference type="SAM" id="SignalP"/>
    </source>
</evidence>